<evidence type="ECO:0008006" key="5">
    <source>
        <dbReference type="Google" id="ProtNLM"/>
    </source>
</evidence>
<dbReference type="InterPro" id="IPR012341">
    <property type="entry name" value="6hp_glycosidase-like_sf"/>
</dbReference>
<dbReference type="Pfam" id="PF22422">
    <property type="entry name" value="MGH1-like_GH"/>
    <property type="match status" value="1"/>
</dbReference>
<comment type="caution">
    <text evidence="3">The sequence shown here is derived from an EMBL/GenBank/DDBJ whole genome shotgun (WGS) entry which is preliminary data.</text>
</comment>
<dbReference type="AlphaFoldDB" id="A0A7Y9E3Z9"/>
<dbReference type="RefSeq" id="WP_179662663.1">
    <property type="nucleotide sequence ID" value="NZ_JACCBG010000001.1"/>
</dbReference>
<gene>
    <name evidence="3" type="ORF">BJZ21_000916</name>
</gene>
<sequence>MTDITQPDRPTTSPRLQPLLHDLSSCVAAPGLVLASADGQVRPGGVSGWYAGDLRLLDRLEVSVDGSALELVRADTAGAERHEFTHVARSLGDRIPDPTVTVDHCRELDADSLVETFTVTSAAQEPVEIVLHVDLGSDLAPMSEVKQGAVPPRAAARPVPGGLAWRSEHGGCEVVAEPGAEVDPGGRFTWRAGLARGETLRVRLLARTDQQGPFGPGRPAPWSARVDAEDTRVRRTASQSLADLAGLLLADGGDRFLAAGSPWFLTLFGRDSLWAARMLVPFDSGLALSTLRTLARRQGSAEDPATEEQPGKILHEVRGGDLDLGDQVLPPVYYGSVDATPLFVCTLAEAWRWGADEAEVRALLPAARACLGWMLAQSRESGWLRYVDHTGRGLSNQGWKDSHDSVQFADGRLADPPIALSEVQAYAYEAAVQGVALLEAFGEEPVAGLAEWAAALRKRFDLEFWVDTDEGGHVAIALDRDGRRVDSVTSNLGHLLGTGVLEPGRADRVAAVLADPRLASGFGLRTLSADSPRFSRLSYHGGTVWPHDTAVAVRGLAAEGRREEAARLAEGVFAAAEGVAYRLPELYGGDAAADVSFPAAYPAACRPQAWSAAAPLAALVAVAGVSADAATGTIQHPRRTSTALGAFSVRGLRVGDRPFDVHVDREGNVRLDLPADSDLEVRVTE</sequence>
<keyword evidence="4" id="KW-1185">Reference proteome</keyword>
<dbReference type="InterPro" id="IPR032856">
    <property type="entry name" value="GDE_N_bis"/>
</dbReference>
<evidence type="ECO:0000313" key="4">
    <source>
        <dbReference type="Proteomes" id="UP000535511"/>
    </source>
</evidence>
<dbReference type="GO" id="GO:0005975">
    <property type="term" value="P:carbohydrate metabolic process"/>
    <property type="evidence" value="ECO:0007669"/>
    <property type="project" value="InterPro"/>
</dbReference>
<name>A0A7Y9E3Z9_9ACTN</name>
<dbReference type="Pfam" id="PF14742">
    <property type="entry name" value="GDE_N_bis"/>
    <property type="match status" value="1"/>
</dbReference>
<proteinExistence type="predicted"/>
<dbReference type="Proteomes" id="UP000535511">
    <property type="component" value="Unassembled WGS sequence"/>
</dbReference>
<evidence type="ECO:0000313" key="3">
    <source>
        <dbReference type="EMBL" id="NYD40833.1"/>
    </source>
</evidence>
<organism evidence="3 4">
    <name type="scientific">Nocardioides panaciterrulae</name>
    <dbReference type="NCBI Taxonomy" id="661492"/>
    <lineage>
        <taxon>Bacteria</taxon>
        <taxon>Bacillati</taxon>
        <taxon>Actinomycetota</taxon>
        <taxon>Actinomycetes</taxon>
        <taxon>Propionibacteriales</taxon>
        <taxon>Nocardioidaceae</taxon>
        <taxon>Nocardioides</taxon>
    </lineage>
</organism>
<evidence type="ECO:0000259" key="1">
    <source>
        <dbReference type="Pfam" id="PF14742"/>
    </source>
</evidence>
<feature type="domain" description="Putative glycogen debranching enzyme N-terminal" evidence="1">
    <location>
        <begin position="33"/>
        <end position="203"/>
    </location>
</feature>
<accession>A0A7Y9E3Z9</accession>
<dbReference type="Gene3D" id="1.50.10.10">
    <property type="match status" value="1"/>
</dbReference>
<protein>
    <recommendedName>
        <fullName evidence="5">Amylo-alpha-1,6-glucosidase</fullName>
    </recommendedName>
</protein>
<dbReference type="InterPro" id="IPR054491">
    <property type="entry name" value="MGH1-like_GH"/>
</dbReference>
<reference evidence="3 4" key="1">
    <citation type="submission" date="2020-07" db="EMBL/GenBank/DDBJ databases">
        <title>Sequencing the genomes of 1000 actinobacteria strains.</title>
        <authorList>
            <person name="Klenk H.-P."/>
        </authorList>
    </citation>
    <scope>NUCLEOTIDE SEQUENCE [LARGE SCALE GENOMIC DNA]</scope>
    <source>
        <strain evidence="3 4">DSM 21350</strain>
    </source>
</reference>
<feature type="domain" description="Mannosylglycerate hydrolase MGH1-like glycoside hydrolase" evidence="2">
    <location>
        <begin position="402"/>
        <end position="577"/>
    </location>
</feature>
<dbReference type="InterPro" id="IPR008928">
    <property type="entry name" value="6-hairpin_glycosidase_sf"/>
</dbReference>
<dbReference type="SUPFAM" id="SSF48208">
    <property type="entry name" value="Six-hairpin glycosidases"/>
    <property type="match status" value="1"/>
</dbReference>
<evidence type="ECO:0000259" key="2">
    <source>
        <dbReference type="Pfam" id="PF22422"/>
    </source>
</evidence>
<dbReference type="EMBL" id="JACCBG010000001">
    <property type="protein sequence ID" value="NYD40833.1"/>
    <property type="molecule type" value="Genomic_DNA"/>
</dbReference>